<evidence type="ECO:0008006" key="3">
    <source>
        <dbReference type="Google" id="ProtNLM"/>
    </source>
</evidence>
<dbReference type="STRING" id="698492.A0A0E9N8L2"/>
<reference evidence="1 2" key="1">
    <citation type="journal article" date="2011" name="J. Gen. Appl. Microbiol.">
        <title>Draft genome sequencing of the enigmatic yeast Saitoella complicata.</title>
        <authorList>
            <person name="Nishida H."/>
            <person name="Hamamoto M."/>
            <person name="Sugiyama J."/>
        </authorList>
    </citation>
    <scope>NUCLEOTIDE SEQUENCE [LARGE SCALE GENOMIC DNA]</scope>
    <source>
        <strain evidence="1 2">NRRL Y-17804</strain>
    </source>
</reference>
<gene>
    <name evidence="1" type="ORF">G7K_0472-t1</name>
</gene>
<evidence type="ECO:0000313" key="1">
    <source>
        <dbReference type="EMBL" id="GAO46237.1"/>
    </source>
</evidence>
<dbReference type="OrthoDB" id="2499658at2759"/>
<sequence length="391" mass="42419">MDHLLPPDHIFEVSAVSPALLSEAATVGVGVGSGFDQLGVGVGVGVHGQGTFVGVGDESHSANLYEALSGASSVHLQMPLSTPISTQTGPVRRKGRNQYTNHLPHLSLYSDLDLLTDPSSSSSLDPPRSRTRTTYHGFPTPSAFDNLLNTYIASLSPKKREKSLITQRMYDVIIHVLENPTEKAIGSAQFRFWVRKMFELHHINTHPSNTPHAHAARPQSQWTLCHDGKPVVVREGLYDILCEAHAMCRHGGRDKTCTQVKRWWSWVPKEVVARFVGICPTCRKSQQKIQIPTQADGEGLGLVESHTREQVPVFGNPGGMMLHTLDHSGVGVDVLRQPLPHLTSDPTNVSTVPDFGAGMDLQYGLGLPVAGELPPELNVPATEELGMGSGL</sequence>
<organism evidence="1 2">
    <name type="scientific">Saitoella complicata (strain BCRC 22490 / CBS 7301 / JCM 7358 / NBRC 10748 / NRRL Y-17804)</name>
    <dbReference type="NCBI Taxonomy" id="698492"/>
    <lineage>
        <taxon>Eukaryota</taxon>
        <taxon>Fungi</taxon>
        <taxon>Dikarya</taxon>
        <taxon>Ascomycota</taxon>
        <taxon>Taphrinomycotina</taxon>
        <taxon>Taphrinomycotina incertae sedis</taxon>
        <taxon>Saitoella</taxon>
    </lineage>
</organism>
<name>A0A0E9N8L2_SAICN</name>
<reference evidence="1 2" key="2">
    <citation type="journal article" date="2014" name="J. Gen. Appl. Microbiol.">
        <title>The early diverging ascomycetous budding yeast Saitoella complicata has three histone deacetylases belonging to the Clr6, Hos2, and Rpd3 lineages.</title>
        <authorList>
            <person name="Nishida H."/>
            <person name="Matsumoto T."/>
            <person name="Kondo S."/>
            <person name="Hamamoto M."/>
            <person name="Yoshikawa H."/>
        </authorList>
    </citation>
    <scope>NUCLEOTIDE SEQUENCE [LARGE SCALE GENOMIC DNA]</scope>
    <source>
        <strain evidence="1 2">NRRL Y-17804</strain>
    </source>
</reference>
<comment type="caution">
    <text evidence="1">The sequence shown here is derived from an EMBL/GenBank/DDBJ whole genome shotgun (WGS) entry which is preliminary data.</text>
</comment>
<evidence type="ECO:0000313" key="2">
    <source>
        <dbReference type="Proteomes" id="UP000033140"/>
    </source>
</evidence>
<reference evidence="1 2" key="3">
    <citation type="journal article" date="2015" name="Genome Announc.">
        <title>Draft Genome Sequence of the Archiascomycetous Yeast Saitoella complicata.</title>
        <authorList>
            <person name="Yamauchi K."/>
            <person name="Kondo S."/>
            <person name="Hamamoto M."/>
            <person name="Takahashi Y."/>
            <person name="Ogura Y."/>
            <person name="Hayashi T."/>
            <person name="Nishida H."/>
        </authorList>
    </citation>
    <scope>NUCLEOTIDE SEQUENCE [LARGE SCALE GENOMIC DNA]</scope>
    <source>
        <strain evidence="1 2">NRRL Y-17804</strain>
    </source>
</reference>
<dbReference type="AlphaFoldDB" id="A0A0E9N8L2"/>
<dbReference type="Proteomes" id="UP000033140">
    <property type="component" value="Unassembled WGS sequence"/>
</dbReference>
<dbReference type="EMBL" id="BACD03000003">
    <property type="protein sequence ID" value="GAO46237.1"/>
    <property type="molecule type" value="Genomic_DNA"/>
</dbReference>
<protein>
    <recommendedName>
        <fullName evidence="3">Integrase zinc-binding domain-containing protein</fullName>
    </recommendedName>
</protein>
<accession>A0A0E9N8L2</accession>
<proteinExistence type="predicted"/>
<dbReference type="RefSeq" id="XP_019024227.1">
    <property type="nucleotide sequence ID" value="XM_019166049.1"/>
</dbReference>
<keyword evidence="2" id="KW-1185">Reference proteome</keyword>